<dbReference type="NCBIfam" id="TIGR00004">
    <property type="entry name" value="Rid family detoxifying hydrolase"/>
    <property type="match status" value="1"/>
</dbReference>
<dbReference type="CDD" id="cd00448">
    <property type="entry name" value="YjgF_YER057c_UK114_family"/>
    <property type="match status" value="1"/>
</dbReference>
<accession>A0A1M6HB06</accession>
<reference evidence="2 3" key="1">
    <citation type="submission" date="2016-11" db="EMBL/GenBank/DDBJ databases">
        <authorList>
            <person name="Jaros S."/>
            <person name="Januszkiewicz K."/>
            <person name="Wedrychowicz H."/>
        </authorList>
    </citation>
    <scope>NUCLEOTIDE SEQUENCE [LARGE SCALE GENOMIC DNA]</scope>
    <source>
        <strain evidence="2 3">DSM 17477</strain>
    </source>
</reference>
<dbReference type="OrthoDB" id="9803101at2"/>
<dbReference type="RefSeq" id="WP_073049401.1">
    <property type="nucleotide sequence ID" value="NZ_FQZL01000013.1"/>
</dbReference>
<dbReference type="Pfam" id="PF01042">
    <property type="entry name" value="Ribonuc_L-PSP"/>
    <property type="match status" value="1"/>
</dbReference>
<dbReference type="InterPro" id="IPR006175">
    <property type="entry name" value="YjgF/YER057c/UK114"/>
</dbReference>
<dbReference type="InterPro" id="IPR006056">
    <property type="entry name" value="RidA"/>
</dbReference>
<dbReference type="SUPFAM" id="SSF55298">
    <property type="entry name" value="YjgF-like"/>
    <property type="match status" value="1"/>
</dbReference>
<evidence type="ECO:0000256" key="1">
    <source>
        <dbReference type="ARBA" id="ARBA00010552"/>
    </source>
</evidence>
<dbReference type="STRING" id="1121476.SAMN02745751_01953"/>
<dbReference type="GO" id="GO:0005829">
    <property type="term" value="C:cytosol"/>
    <property type="evidence" value="ECO:0007669"/>
    <property type="project" value="TreeGrafter"/>
</dbReference>
<organism evidence="2 3">
    <name type="scientific">Dethiosulfatibacter aminovorans DSM 17477</name>
    <dbReference type="NCBI Taxonomy" id="1121476"/>
    <lineage>
        <taxon>Bacteria</taxon>
        <taxon>Bacillati</taxon>
        <taxon>Bacillota</taxon>
        <taxon>Tissierellia</taxon>
        <taxon>Dethiosulfatibacter</taxon>
    </lineage>
</organism>
<comment type="similarity">
    <text evidence="1">Belongs to the RutC family.</text>
</comment>
<name>A0A1M6HB06_9FIRM</name>
<dbReference type="PROSITE" id="PS01094">
    <property type="entry name" value="UPF0076"/>
    <property type="match status" value="1"/>
</dbReference>
<dbReference type="Proteomes" id="UP000184052">
    <property type="component" value="Unassembled WGS sequence"/>
</dbReference>
<dbReference type="PANTHER" id="PTHR11803">
    <property type="entry name" value="2-IMINOBUTANOATE/2-IMINOPROPANOATE DEAMINASE RIDA"/>
    <property type="match status" value="1"/>
</dbReference>
<evidence type="ECO:0000313" key="3">
    <source>
        <dbReference type="Proteomes" id="UP000184052"/>
    </source>
</evidence>
<dbReference type="GO" id="GO:0019239">
    <property type="term" value="F:deaminase activity"/>
    <property type="evidence" value="ECO:0007669"/>
    <property type="project" value="TreeGrafter"/>
</dbReference>
<dbReference type="Gene3D" id="3.30.1330.40">
    <property type="entry name" value="RutC-like"/>
    <property type="match status" value="1"/>
</dbReference>
<dbReference type="PANTHER" id="PTHR11803:SF39">
    <property type="entry name" value="2-IMINOBUTANOATE_2-IMINOPROPANOATE DEAMINASE"/>
    <property type="match status" value="1"/>
</dbReference>
<dbReference type="InterPro" id="IPR019897">
    <property type="entry name" value="RidA_CS"/>
</dbReference>
<sequence>MIEERTKKNFVATSDAPAAIGPYSQAVEVKGTLYVSGQIPFDPKTMTLVSEDIAEQTKQSLANIKAIITEAGYEVKDIVKCQCFLKDMNDFVAMNEVYAEFFGDHKPARAAVEVARLPKDVKIEIDAIAVK</sequence>
<dbReference type="EMBL" id="FQZL01000013">
    <property type="protein sequence ID" value="SHJ19408.1"/>
    <property type="molecule type" value="Genomic_DNA"/>
</dbReference>
<dbReference type="FunFam" id="3.30.1330.40:FF:000001">
    <property type="entry name" value="L-PSP family endoribonuclease"/>
    <property type="match status" value="1"/>
</dbReference>
<evidence type="ECO:0000313" key="2">
    <source>
        <dbReference type="EMBL" id="SHJ19408.1"/>
    </source>
</evidence>
<protein>
    <submittedName>
        <fullName evidence="2">2-iminobutanoate/2-iminopropanoate deaminase</fullName>
    </submittedName>
</protein>
<dbReference type="InterPro" id="IPR035959">
    <property type="entry name" value="RutC-like_sf"/>
</dbReference>
<dbReference type="AlphaFoldDB" id="A0A1M6HB06"/>
<gene>
    <name evidence="2" type="ORF">SAMN02745751_01953</name>
</gene>
<keyword evidence="3" id="KW-1185">Reference proteome</keyword>
<proteinExistence type="inferred from homology"/>